<feature type="coiled-coil region" evidence="1">
    <location>
        <begin position="514"/>
        <end position="572"/>
    </location>
</feature>
<dbReference type="GO" id="GO:0008081">
    <property type="term" value="F:phosphoric diester hydrolase activity"/>
    <property type="evidence" value="ECO:0007669"/>
    <property type="project" value="InterPro"/>
</dbReference>
<dbReference type="SUPFAM" id="SSF51695">
    <property type="entry name" value="PLC-like phosphodiesterases"/>
    <property type="match status" value="1"/>
</dbReference>
<dbReference type="EMBL" id="LSRX01000331">
    <property type="protein sequence ID" value="OLQ00355.1"/>
    <property type="molecule type" value="Genomic_DNA"/>
</dbReference>
<dbReference type="PANTHER" id="PTHR13593">
    <property type="match status" value="1"/>
</dbReference>
<gene>
    <name evidence="4" type="ORF">AK812_SmicGene17033</name>
</gene>
<dbReference type="Gene3D" id="3.10.20.90">
    <property type="entry name" value="Phosphatidylinositol 3-kinase Catalytic Subunit, Chain A, domain 1"/>
    <property type="match status" value="1"/>
</dbReference>
<dbReference type="PANTHER" id="PTHR13593:SF113">
    <property type="entry name" value="SI:DKEY-266F7.9"/>
    <property type="match status" value="1"/>
</dbReference>
<dbReference type="Gene3D" id="4.10.830.10">
    <property type="entry name" value="30s Ribosomal Protein S14, Chain N"/>
    <property type="match status" value="1"/>
</dbReference>
<organism evidence="4 5">
    <name type="scientific">Symbiodinium microadriaticum</name>
    <name type="common">Dinoflagellate</name>
    <name type="synonym">Zooxanthella microadriatica</name>
    <dbReference type="NCBI Taxonomy" id="2951"/>
    <lineage>
        <taxon>Eukaryota</taxon>
        <taxon>Sar</taxon>
        <taxon>Alveolata</taxon>
        <taxon>Dinophyceae</taxon>
        <taxon>Suessiales</taxon>
        <taxon>Symbiodiniaceae</taxon>
        <taxon>Symbiodinium</taxon>
    </lineage>
</organism>
<feature type="region of interest" description="Disordered" evidence="2">
    <location>
        <begin position="146"/>
        <end position="183"/>
    </location>
</feature>
<evidence type="ECO:0000259" key="3">
    <source>
        <dbReference type="PROSITE" id="PS50053"/>
    </source>
</evidence>
<keyword evidence="1" id="KW-0175">Coiled coil</keyword>
<keyword evidence="5" id="KW-1185">Reference proteome</keyword>
<dbReference type="PROSITE" id="PS50053">
    <property type="entry name" value="UBIQUITIN_2"/>
    <property type="match status" value="1"/>
</dbReference>
<dbReference type="Gene3D" id="3.20.20.190">
    <property type="entry name" value="Phosphatidylinositol (PI) phosphodiesterase"/>
    <property type="match status" value="1"/>
</dbReference>
<evidence type="ECO:0000256" key="1">
    <source>
        <dbReference type="SAM" id="Coils"/>
    </source>
</evidence>
<protein>
    <recommendedName>
        <fullName evidence="3">Ubiquitin-like domain-containing protein</fullName>
    </recommendedName>
</protein>
<dbReference type="InterPro" id="IPR051057">
    <property type="entry name" value="PI-PLC_domain"/>
</dbReference>
<reference evidence="4 5" key="1">
    <citation type="submission" date="2016-02" db="EMBL/GenBank/DDBJ databases">
        <title>Genome analysis of coral dinoflagellate symbionts highlights evolutionary adaptations to a symbiotic lifestyle.</title>
        <authorList>
            <person name="Aranda M."/>
            <person name="Li Y."/>
            <person name="Liew Y.J."/>
            <person name="Baumgarten S."/>
            <person name="Simakov O."/>
            <person name="Wilson M."/>
            <person name="Piel J."/>
            <person name="Ashoor H."/>
            <person name="Bougouffa S."/>
            <person name="Bajic V.B."/>
            <person name="Ryu T."/>
            <person name="Ravasi T."/>
            <person name="Bayer T."/>
            <person name="Micklem G."/>
            <person name="Kim H."/>
            <person name="Bhak J."/>
            <person name="Lajeunesse T.C."/>
            <person name="Voolstra C.R."/>
        </authorList>
    </citation>
    <scope>NUCLEOTIDE SEQUENCE [LARGE SCALE GENOMIC DNA]</scope>
    <source>
        <strain evidence="4 5">CCMP2467</strain>
    </source>
</reference>
<dbReference type="InterPro" id="IPR017946">
    <property type="entry name" value="PLC-like_Pdiesterase_TIM-brl"/>
</dbReference>
<dbReference type="OrthoDB" id="428029at2759"/>
<accession>A0A1Q9DYU5</accession>
<dbReference type="InterPro" id="IPR000626">
    <property type="entry name" value="Ubiquitin-like_dom"/>
</dbReference>
<dbReference type="Proteomes" id="UP000186817">
    <property type="component" value="Unassembled WGS sequence"/>
</dbReference>
<sequence length="1022" mass="113182">MCRPSPFVVSGRSGWSPGPSKAVNRSLPSSSLFALLEVTRAMAATLVEAMSDLTLKEPEPKEESIMVEFKVAGLKSFQLECPRDAAVRDIKKLAMEQCNIEPEHMRLIYNSRQLKDGDTLECYKSDAPIQVFFTAGHVAVMGGVGGTGGGPRGGHGAQPQKHPFSTPVRGLPGSKGLRSSRVSGRPGGMALIRKYGIMMKRQEFREKAEEIGFIKYRCSAEEPASGSTSRVEDEAHPDDLAEELAEWRHKVATQRETIAQSERERAELRADVERLQQKVQSLTGERDRLLRGGAAEDAETKHRELQARLETLKHQKLEIESGICQQEEELEAVRRAAAAAADAANAAAAELQDEEARLQLQQQSVAAAEAAAGTAEKRLLHMVSVEDVQIREREARSYRESLASVDKEARQLRLALADALSSGTDLTMAKRELEVLRDAQEAASQRVQDLESVNAQLEKRIDQVQADIAALRKGTVDLRSEEDLMREVIVTQSEQLLRKVEDLTAEEKLAAEDRRHLLERAARLASEVERAEARIAQQSELEEQCAQLDAAQQTLSAEVERLRRTNDALCQQVLGSDGEGPFAGALQEVSLLDGEEDQAMRDEIGRLVRGQLLITSQSGSVKGDAAALALRLQQLLAEREEAFWVERQRLSDHIASLERAQNGRTSNLLRQYDAAVRASGGSALCQSDYRYEEYLNSPSSQALLARGQHVFSQAEFDRRMIPWNINHFLPIKAQLLEGVRYLHLKICNFGKPGDLMDLAAVRFQHRGYTTHETVLSTLHDIRHFLHEHPKEVVLLAFNNLHNNASKVFDKADVNALVAAVEWELGEIMISRHDLFDKTLGELVDLNKRIAVFVKGARHDSHAISELDLAENWASAMASGNLTLAKDWLLRDLKSEATQHSKYYVMQANPNNAEPLMYEAMNSDHGPQSNLRFLEPFLLDLHNFVMEAVRQEPQIQINVIDTDFLSISRPYQICMQLMGISVDPTEGSDAVGVPKAPGLSGAPAAAAAAVTGVARRLRETIGA</sequence>
<dbReference type="InterPro" id="IPR029071">
    <property type="entry name" value="Ubiquitin-like_domsf"/>
</dbReference>
<dbReference type="Pfam" id="PF00240">
    <property type="entry name" value="ubiquitin"/>
    <property type="match status" value="1"/>
</dbReference>
<comment type="caution">
    <text evidence="4">The sequence shown here is derived from an EMBL/GenBank/DDBJ whole genome shotgun (WGS) entry which is preliminary data.</text>
</comment>
<dbReference type="InterPro" id="IPR043140">
    <property type="entry name" value="Ribosomal_uS14_sf"/>
</dbReference>
<name>A0A1Q9DYU5_SYMMI</name>
<evidence type="ECO:0000256" key="2">
    <source>
        <dbReference type="SAM" id="MobiDB-lite"/>
    </source>
</evidence>
<evidence type="ECO:0000313" key="4">
    <source>
        <dbReference type="EMBL" id="OLQ00355.1"/>
    </source>
</evidence>
<feature type="compositionally biased region" description="Gly residues" evidence="2">
    <location>
        <begin position="146"/>
        <end position="156"/>
    </location>
</feature>
<dbReference type="GO" id="GO:0006629">
    <property type="term" value="P:lipid metabolic process"/>
    <property type="evidence" value="ECO:0007669"/>
    <property type="project" value="InterPro"/>
</dbReference>
<proteinExistence type="predicted"/>
<evidence type="ECO:0000313" key="5">
    <source>
        <dbReference type="Proteomes" id="UP000186817"/>
    </source>
</evidence>
<feature type="region of interest" description="Disordered" evidence="2">
    <location>
        <begin position="1"/>
        <end position="22"/>
    </location>
</feature>
<feature type="domain" description="Ubiquitin-like" evidence="3">
    <location>
        <begin position="65"/>
        <end position="121"/>
    </location>
</feature>
<feature type="coiled-coil region" evidence="1">
    <location>
        <begin position="244"/>
        <end position="371"/>
    </location>
</feature>
<dbReference type="SUPFAM" id="SSF54236">
    <property type="entry name" value="Ubiquitin-like"/>
    <property type="match status" value="1"/>
</dbReference>
<dbReference type="AlphaFoldDB" id="A0A1Q9DYU5"/>
<feature type="coiled-coil region" evidence="1">
    <location>
        <begin position="426"/>
        <end position="474"/>
    </location>
</feature>